<name>A0A1M6DFA6_9FIRM</name>
<reference evidence="2 3" key="1">
    <citation type="submission" date="2016-11" db="EMBL/GenBank/DDBJ databases">
        <authorList>
            <person name="Jaros S."/>
            <person name="Januszkiewicz K."/>
            <person name="Wedrychowicz H."/>
        </authorList>
    </citation>
    <scope>NUCLEOTIDE SEQUENCE [LARGE SCALE GENOMIC DNA]</scope>
    <source>
        <strain evidence="2 3">DSM 3074</strain>
    </source>
</reference>
<evidence type="ECO:0000313" key="2">
    <source>
        <dbReference type="EMBL" id="SHI72037.1"/>
    </source>
</evidence>
<dbReference type="AlphaFoldDB" id="A0A1M6DFA6"/>
<keyword evidence="1" id="KW-1133">Transmembrane helix</keyword>
<evidence type="ECO:0000256" key="1">
    <source>
        <dbReference type="SAM" id="Phobius"/>
    </source>
</evidence>
<evidence type="ECO:0008006" key="4">
    <source>
        <dbReference type="Google" id="ProtNLM"/>
    </source>
</evidence>
<proteinExistence type="predicted"/>
<protein>
    <recommendedName>
        <fullName evidence="4">Prepilin-type N-terminal cleavage/methylation domain-containing protein</fullName>
    </recommendedName>
</protein>
<evidence type="ECO:0000313" key="3">
    <source>
        <dbReference type="Proteomes" id="UP000191240"/>
    </source>
</evidence>
<organism evidence="2 3">
    <name type="scientific">Anaerovibrio lipolyticus DSM 3074</name>
    <dbReference type="NCBI Taxonomy" id="1120997"/>
    <lineage>
        <taxon>Bacteria</taxon>
        <taxon>Bacillati</taxon>
        <taxon>Bacillota</taxon>
        <taxon>Negativicutes</taxon>
        <taxon>Selenomonadales</taxon>
        <taxon>Selenomonadaceae</taxon>
        <taxon>Anaerovibrio</taxon>
    </lineage>
</organism>
<gene>
    <name evidence="2" type="ORF">SAMN02745671_01447</name>
</gene>
<accession>A0A1M6DFA6</accession>
<dbReference type="Proteomes" id="UP000191240">
    <property type="component" value="Unassembled WGS sequence"/>
</dbReference>
<keyword evidence="1" id="KW-0472">Membrane</keyword>
<sequence length="197" mass="22722">MLFVDDGNEGWKEQPMEDKEKSYSLWPVFGIGKHHRTYLWRGTYRFLFKPFLEDTGASLIEVVLVVAVLSVGIGTAAHTLRFTDQLRLDHEAEFLAKRLQYVREISRNADDFSALGYRELSLGPCFSLKTGGQGYYYRVGSKRVESWKLPQDIHVSCNRQEMVFYKDGEATNCTFNLSLGDKKRLVIVDRVGRIRIE</sequence>
<keyword evidence="1" id="KW-0812">Transmembrane</keyword>
<dbReference type="EMBL" id="FQYW01000011">
    <property type="protein sequence ID" value="SHI72037.1"/>
    <property type="molecule type" value="Genomic_DNA"/>
</dbReference>
<feature type="transmembrane region" description="Helical" evidence="1">
    <location>
        <begin position="56"/>
        <end position="77"/>
    </location>
</feature>